<dbReference type="InterPro" id="IPR027417">
    <property type="entry name" value="P-loop_NTPase"/>
</dbReference>
<protein>
    <submittedName>
        <fullName evidence="2">ATP-binding cassette domain-containing protein</fullName>
    </submittedName>
</protein>
<dbReference type="PANTHER" id="PTHR42855">
    <property type="entry name" value="ABC TRANSPORTER ATP-BINDING SUBUNIT"/>
    <property type="match status" value="1"/>
</dbReference>
<dbReference type="Gene3D" id="3.40.50.300">
    <property type="entry name" value="P-loop containing nucleotide triphosphate hydrolases"/>
    <property type="match status" value="1"/>
</dbReference>
<evidence type="ECO:0000259" key="1">
    <source>
        <dbReference type="Pfam" id="PF00005"/>
    </source>
</evidence>
<sequence length="105" mass="11031">MGHVEVERVSYRLPDGRPLLDEVSFRVGEGARAGLVGPNGAGKTTLLRLIAGDLRPDSGRVVHSGGLGVMRQFIGGVRDGRTVRDLLLSVALATARTAVATVRDA</sequence>
<keyword evidence="2" id="KW-0547">Nucleotide-binding</keyword>
<evidence type="ECO:0000313" key="2">
    <source>
        <dbReference type="EMBL" id="MFD0891042.1"/>
    </source>
</evidence>
<comment type="caution">
    <text evidence="2">The sequence shown here is derived from an EMBL/GenBank/DDBJ whole genome shotgun (WGS) entry which is preliminary data.</text>
</comment>
<dbReference type="Pfam" id="PF00005">
    <property type="entry name" value="ABC_tran"/>
    <property type="match status" value="1"/>
</dbReference>
<name>A0ABW3E6J8_9ACTN</name>
<dbReference type="EMBL" id="JBHTHX010002873">
    <property type="protein sequence ID" value="MFD0891042.1"/>
    <property type="molecule type" value="Genomic_DNA"/>
</dbReference>
<feature type="domain" description="ABC transporter" evidence="1">
    <location>
        <begin position="20"/>
        <end position="63"/>
    </location>
</feature>
<dbReference type="SUPFAM" id="SSF52540">
    <property type="entry name" value="P-loop containing nucleoside triphosphate hydrolases"/>
    <property type="match status" value="1"/>
</dbReference>
<feature type="non-terminal residue" evidence="2">
    <location>
        <position position="105"/>
    </location>
</feature>
<dbReference type="PANTHER" id="PTHR42855:SF1">
    <property type="entry name" value="ABC TRANSPORTER DOMAIN-CONTAINING PROTEIN"/>
    <property type="match status" value="1"/>
</dbReference>
<dbReference type="InterPro" id="IPR003439">
    <property type="entry name" value="ABC_transporter-like_ATP-bd"/>
</dbReference>
<gene>
    <name evidence="2" type="ORF">ACFQ08_41390</name>
</gene>
<accession>A0ABW3E6J8</accession>
<keyword evidence="2" id="KW-0067">ATP-binding</keyword>
<reference evidence="3" key="1">
    <citation type="journal article" date="2019" name="Int. J. Syst. Evol. Microbiol.">
        <title>The Global Catalogue of Microorganisms (GCM) 10K type strain sequencing project: providing services to taxonomists for standard genome sequencing and annotation.</title>
        <authorList>
            <consortium name="The Broad Institute Genomics Platform"/>
            <consortium name="The Broad Institute Genome Sequencing Center for Infectious Disease"/>
            <person name="Wu L."/>
            <person name="Ma J."/>
        </authorList>
    </citation>
    <scope>NUCLEOTIDE SEQUENCE [LARGE SCALE GENOMIC DNA]</scope>
    <source>
        <strain evidence="3">CCUG 62974</strain>
    </source>
</reference>
<keyword evidence="3" id="KW-1185">Reference proteome</keyword>
<dbReference type="InterPro" id="IPR051309">
    <property type="entry name" value="ABCF_ATPase"/>
</dbReference>
<organism evidence="2 3">
    <name type="scientific">Streptosporangium algeriense</name>
    <dbReference type="NCBI Taxonomy" id="1682748"/>
    <lineage>
        <taxon>Bacteria</taxon>
        <taxon>Bacillati</taxon>
        <taxon>Actinomycetota</taxon>
        <taxon>Actinomycetes</taxon>
        <taxon>Streptosporangiales</taxon>
        <taxon>Streptosporangiaceae</taxon>
        <taxon>Streptosporangium</taxon>
    </lineage>
</organism>
<proteinExistence type="predicted"/>
<dbReference type="Proteomes" id="UP001597024">
    <property type="component" value="Unassembled WGS sequence"/>
</dbReference>
<evidence type="ECO:0000313" key="3">
    <source>
        <dbReference type="Proteomes" id="UP001597024"/>
    </source>
</evidence>
<dbReference type="GO" id="GO:0005524">
    <property type="term" value="F:ATP binding"/>
    <property type="evidence" value="ECO:0007669"/>
    <property type="project" value="UniProtKB-KW"/>
</dbReference>